<dbReference type="SMART" id="SM00052">
    <property type="entry name" value="EAL"/>
    <property type="match status" value="1"/>
</dbReference>
<dbReference type="InterPro" id="IPR001633">
    <property type="entry name" value="EAL_dom"/>
</dbReference>
<dbReference type="AlphaFoldDB" id="A0A518BEV5"/>
<dbReference type="PROSITE" id="PS50883">
    <property type="entry name" value="EAL"/>
    <property type="match status" value="1"/>
</dbReference>
<reference evidence="3 4" key="1">
    <citation type="submission" date="2019-02" db="EMBL/GenBank/DDBJ databases">
        <title>Deep-cultivation of Planctomycetes and their phenomic and genomic characterization uncovers novel biology.</title>
        <authorList>
            <person name="Wiegand S."/>
            <person name="Jogler M."/>
            <person name="Boedeker C."/>
            <person name="Pinto D."/>
            <person name="Vollmers J."/>
            <person name="Rivas-Marin E."/>
            <person name="Kohn T."/>
            <person name="Peeters S.H."/>
            <person name="Heuer A."/>
            <person name="Rast P."/>
            <person name="Oberbeckmann S."/>
            <person name="Bunk B."/>
            <person name="Jeske O."/>
            <person name="Meyerdierks A."/>
            <person name="Storesund J.E."/>
            <person name="Kallscheuer N."/>
            <person name="Luecker S."/>
            <person name="Lage O.M."/>
            <person name="Pohl T."/>
            <person name="Merkel B.J."/>
            <person name="Hornburger P."/>
            <person name="Mueller R.-W."/>
            <person name="Bruemmer F."/>
            <person name="Labrenz M."/>
            <person name="Spormann A.M."/>
            <person name="Op den Camp H."/>
            <person name="Overmann J."/>
            <person name="Amann R."/>
            <person name="Jetten M.S.M."/>
            <person name="Mascher T."/>
            <person name="Medema M.H."/>
            <person name="Devos D.P."/>
            <person name="Kaster A.-K."/>
            <person name="Ovreas L."/>
            <person name="Rohde M."/>
            <person name="Galperin M.Y."/>
            <person name="Jogler C."/>
        </authorList>
    </citation>
    <scope>NUCLEOTIDE SEQUENCE [LARGE SCALE GENOMIC DNA]</scope>
    <source>
        <strain evidence="3 4">Pla133</strain>
    </source>
</reference>
<gene>
    <name evidence="3" type="primary">cph2_1</name>
    <name evidence="3" type="ORF">Pla133_05760</name>
</gene>
<dbReference type="InterPro" id="IPR035919">
    <property type="entry name" value="EAL_sf"/>
</dbReference>
<sequence>MSNPERSPSNGASPPLALALGVADDDQTDLRRTLEQAGFRWQTTPETALNLELVRDCSPKVLVLGDQVDGASSLQALLQAAGGLADEVRDLAEIEQLERLAQVGRWRFDANTGRLDCTSEGARLLDGAEDLASLLECVEPAQQGALQDWFSPGLESGDVVEFALHAHNGAVRRLRLVHYGTCRMHQASGFVQALANQPTGPDIGAEFHDSRGLQVQSDFVDQVHRGIARANRGKRSLAVLFLHVEQLARATQTWLPADVRALRSILAERLRNALRSSDLFARPEDAGDLASAGDDAFLLAIEVDRDQDAANVARRLLEVTEGRFSVGEHHAQLQLGIGVALHPSDSSSPPRLIELACGAALEAREKGQSGLSFHDAAKNAEVFQKLSLEAHLRRAVELEQFEVFYQPKVNVATDTIVGMEALVRWRHPEMGLVSPLEFIPLAEETGLILPIGETVLRQACMVAKRWQDEGLPPIRMAVNLSSAQFEQPDLYEMVLQVLDETGLAPEWLELELTESMLMGDAEAAVVILRRFKRAGIHISIDDFGTGYSSLSYLRRFPIDSLKIDRSFIRDVNVNADDAAIATSIILMGRSLKLRVVAEGVETKNQLAFLKVMQCDEAQGYLYSRPVPADEARKLLDRN</sequence>
<proteinExistence type="predicted"/>
<dbReference type="InterPro" id="IPR050706">
    <property type="entry name" value="Cyclic-di-GMP_PDE-like"/>
</dbReference>
<dbReference type="SMART" id="SM00267">
    <property type="entry name" value="GGDEF"/>
    <property type="match status" value="1"/>
</dbReference>
<dbReference type="Gene3D" id="3.30.70.270">
    <property type="match status" value="1"/>
</dbReference>
<protein>
    <submittedName>
        <fullName evidence="3">Phytochrome-like protein cph2</fullName>
    </submittedName>
</protein>
<dbReference type="Pfam" id="PF00990">
    <property type="entry name" value="GGDEF"/>
    <property type="match status" value="1"/>
</dbReference>
<dbReference type="Gene3D" id="3.20.20.450">
    <property type="entry name" value="EAL domain"/>
    <property type="match status" value="1"/>
</dbReference>
<dbReference type="SUPFAM" id="SSF55073">
    <property type="entry name" value="Nucleotide cyclase"/>
    <property type="match status" value="1"/>
</dbReference>
<dbReference type="PROSITE" id="PS50887">
    <property type="entry name" value="GGDEF"/>
    <property type="match status" value="1"/>
</dbReference>
<dbReference type="InterPro" id="IPR000160">
    <property type="entry name" value="GGDEF_dom"/>
</dbReference>
<dbReference type="FunFam" id="3.20.20.450:FF:000001">
    <property type="entry name" value="Cyclic di-GMP phosphodiesterase yahA"/>
    <property type="match status" value="1"/>
</dbReference>
<dbReference type="Proteomes" id="UP000316921">
    <property type="component" value="Chromosome"/>
</dbReference>
<dbReference type="EMBL" id="CP036287">
    <property type="protein sequence ID" value="QDU65511.1"/>
    <property type="molecule type" value="Genomic_DNA"/>
</dbReference>
<evidence type="ECO:0000259" key="1">
    <source>
        <dbReference type="PROSITE" id="PS50883"/>
    </source>
</evidence>
<feature type="domain" description="EAL" evidence="1">
    <location>
        <begin position="385"/>
        <end position="638"/>
    </location>
</feature>
<dbReference type="RefSeq" id="WP_145062201.1">
    <property type="nucleotide sequence ID" value="NZ_CP036287.1"/>
</dbReference>
<dbReference type="KEGG" id="pbap:Pla133_05760"/>
<dbReference type="Pfam" id="PF00563">
    <property type="entry name" value="EAL"/>
    <property type="match status" value="1"/>
</dbReference>
<dbReference type="InterPro" id="IPR043128">
    <property type="entry name" value="Rev_trsase/Diguanyl_cyclase"/>
</dbReference>
<evidence type="ECO:0000313" key="4">
    <source>
        <dbReference type="Proteomes" id="UP000316921"/>
    </source>
</evidence>
<keyword evidence="4" id="KW-1185">Reference proteome</keyword>
<dbReference type="PANTHER" id="PTHR33121:SF70">
    <property type="entry name" value="SIGNALING PROTEIN YKOW"/>
    <property type="match status" value="1"/>
</dbReference>
<name>A0A518BEV5_9BACT</name>
<dbReference type="CDD" id="cd01948">
    <property type="entry name" value="EAL"/>
    <property type="match status" value="1"/>
</dbReference>
<dbReference type="SUPFAM" id="SSF141868">
    <property type="entry name" value="EAL domain-like"/>
    <property type="match status" value="1"/>
</dbReference>
<dbReference type="GO" id="GO:0071111">
    <property type="term" value="F:cyclic-guanylate-specific phosphodiesterase activity"/>
    <property type="evidence" value="ECO:0007669"/>
    <property type="project" value="InterPro"/>
</dbReference>
<organism evidence="3 4">
    <name type="scientific">Engelhardtia mirabilis</name>
    <dbReference type="NCBI Taxonomy" id="2528011"/>
    <lineage>
        <taxon>Bacteria</taxon>
        <taxon>Pseudomonadati</taxon>
        <taxon>Planctomycetota</taxon>
        <taxon>Planctomycetia</taxon>
        <taxon>Planctomycetia incertae sedis</taxon>
        <taxon>Engelhardtia</taxon>
    </lineage>
</organism>
<feature type="domain" description="GGDEF" evidence="2">
    <location>
        <begin position="235"/>
        <end position="376"/>
    </location>
</feature>
<dbReference type="PANTHER" id="PTHR33121">
    <property type="entry name" value="CYCLIC DI-GMP PHOSPHODIESTERASE PDEF"/>
    <property type="match status" value="1"/>
</dbReference>
<evidence type="ECO:0000313" key="3">
    <source>
        <dbReference type="EMBL" id="QDU65511.1"/>
    </source>
</evidence>
<dbReference type="InterPro" id="IPR029787">
    <property type="entry name" value="Nucleotide_cyclase"/>
</dbReference>
<evidence type="ECO:0000259" key="2">
    <source>
        <dbReference type="PROSITE" id="PS50887"/>
    </source>
</evidence>
<accession>A0A518BEV5</accession>